<dbReference type="RefSeq" id="XP_024405256.1">
    <property type="nucleotide sequence ID" value="XM_024550020.1"/>
</dbReference>
<reference evidence="1 2" key="1">
    <citation type="journal article" date="2016" name="Genome Announc.">
        <title>Draft Whole-Genome Sequence of Trichoderma gamsii T6085, a Promising Biocontrol Agent of Fusarium Head Blight on Wheat.</title>
        <authorList>
            <person name="Baroncelli R."/>
            <person name="Zapparata A."/>
            <person name="Piaggeschi G."/>
            <person name="Sarrocco S."/>
            <person name="Vannacci G."/>
        </authorList>
    </citation>
    <scope>NUCLEOTIDE SEQUENCE [LARGE SCALE GENOMIC DNA]</scope>
    <source>
        <strain evidence="1 2">T6085</strain>
    </source>
</reference>
<evidence type="ECO:0000313" key="1">
    <source>
        <dbReference type="EMBL" id="PON24102.1"/>
    </source>
</evidence>
<organism evidence="1 2">
    <name type="scientific">Trichoderma gamsii</name>
    <dbReference type="NCBI Taxonomy" id="398673"/>
    <lineage>
        <taxon>Eukaryota</taxon>
        <taxon>Fungi</taxon>
        <taxon>Dikarya</taxon>
        <taxon>Ascomycota</taxon>
        <taxon>Pezizomycotina</taxon>
        <taxon>Sordariomycetes</taxon>
        <taxon>Hypocreomycetidae</taxon>
        <taxon>Hypocreales</taxon>
        <taxon>Hypocreaceae</taxon>
        <taxon>Trichoderma</taxon>
    </lineage>
</organism>
<protein>
    <submittedName>
        <fullName evidence="1">Uncharacterized protein</fullName>
    </submittedName>
</protein>
<name>A0A2P4ZIJ6_9HYPO</name>
<keyword evidence="2" id="KW-1185">Reference proteome</keyword>
<gene>
    <name evidence="1" type="ORF">TGAM01_v207113</name>
</gene>
<dbReference type="Proteomes" id="UP000054821">
    <property type="component" value="Unassembled WGS sequence"/>
</dbReference>
<sequence length="113" mass="13007">MKGYRRYYTQVPSGRLDEGETTTSSADSYRNPAAWHTMVLNIWVILRQEAIETRAADIALPRAQPFIDPQLPFRALEIDLRYWHSSCLLLSRWASYVHVSKGTSSCEMPSQPF</sequence>
<proteinExistence type="predicted"/>
<dbReference type="EMBL" id="JPDN02000025">
    <property type="protein sequence ID" value="PON24102.1"/>
    <property type="molecule type" value="Genomic_DNA"/>
</dbReference>
<accession>A0A2P4ZIJ6</accession>
<comment type="caution">
    <text evidence="1">The sequence shown here is derived from an EMBL/GenBank/DDBJ whole genome shotgun (WGS) entry which is preliminary data.</text>
</comment>
<evidence type="ECO:0000313" key="2">
    <source>
        <dbReference type="Proteomes" id="UP000054821"/>
    </source>
</evidence>
<dbReference type="AlphaFoldDB" id="A0A2P4ZIJ6"/>
<dbReference type="GeneID" id="36347683"/>